<evidence type="ECO:0000313" key="2">
    <source>
        <dbReference type="Proteomes" id="UP001230649"/>
    </source>
</evidence>
<comment type="caution">
    <text evidence="1">The sequence shown here is derived from an EMBL/GenBank/DDBJ whole genome shotgun (WGS) entry which is preliminary data.</text>
</comment>
<organism evidence="1 2">
    <name type="scientific">Naganishia adeliensis</name>
    <dbReference type="NCBI Taxonomy" id="92952"/>
    <lineage>
        <taxon>Eukaryota</taxon>
        <taxon>Fungi</taxon>
        <taxon>Dikarya</taxon>
        <taxon>Basidiomycota</taxon>
        <taxon>Agaricomycotina</taxon>
        <taxon>Tremellomycetes</taxon>
        <taxon>Filobasidiales</taxon>
        <taxon>Filobasidiaceae</taxon>
        <taxon>Naganishia</taxon>
    </lineage>
</organism>
<gene>
    <name evidence="1" type="ORF">QFC20_006431</name>
</gene>
<sequence>MADDRLPQFYPPSPASRSGLQHCSTTEIQLASTSMTGVGDQTCDELANNSTVFPALLKASNNMTLLLQETYDGDIHPTRGSQTETRSAIMGGIETTQSYHSESPSPPRVARVAGRRAVDLARRLRARGTHDESIDASHSQTSGNPGSALESESPRTSPVYNSSAGQSVADMSRSMHETTQIPEPRNFIIPMEPLPSGTPIMKQQFAARGIMRDPNTPGSGQSVRFFSRDVYRIHDNQTTGSMLRSGGRSLRDFAVPNSQPPQASEILSMSRSTSLPNASQLYQNSINILDAVKPDNQKHEGERGGDSDVSMPTATNRKSISHPPLSDPASSQQQSSHEGMPMFDVFGSTRPSVPSAAQPPQTSSASQTSNSVIHISLASSPTRDEEHVPPCPSREYSRLEDKTIHPPGGYALNAGINNAIPSPSLEKVTPLHLSSTSPEVVSLSREVIVLDDTSDCSKWNAVSSPAASRTFEETIYLTPETSKRRHTGSAANETMLSTNHSHSTASISRTAQEMAAENVFLTHKQNIEVISKERDGWKELCNQLMADVEARFAANVCHSCQRVSEEGLGSAPQNELSNNRQAQSSAGSASPFSSQSASNAIVRSRAPLRQQFDIDISQLQDDVRDLQIRLETKQKDCDEERRKAEIWESKYQSQRSLTEELQSENQRHIRDARDVDVKMELHARERENKVRQQLQAQIQSIKLELEAARQENEVLACTIAEQQMSPSLSKLSQQQSVAGAEASQHTPQSDIDLQSRLHSVLSNLAIENEHVCQMERTAKIREEFIQKLQTQLAHAQETNAQDAENVERLESVRQELAKETLRTAELTSVLQTQEEIIASLQRELDDERDQRTRDATTQNERIGELEVAYSDQVTKNHEQYLELEEAMDEREAKFSDRIRELESEANQQQRNNADLQETAKKLRSAESQIAILQQGLDRAQAVLNERERRVSQIAEKIELQAQQLRQQDDAMAALKRQAADDVFRSTKQERRIEKLLHDREMLNIAVEQLQIHIQLVKRQYKARTGTPWENETDSPATAKARTSIAGGRADRSVMTPLGNSRSINYSVERSMNLGKR</sequence>
<protein>
    <submittedName>
        <fullName evidence="1">Uncharacterized protein</fullName>
    </submittedName>
</protein>
<evidence type="ECO:0000313" key="1">
    <source>
        <dbReference type="EMBL" id="KAJ9096488.1"/>
    </source>
</evidence>
<name>A0ACC2VAX0_9TREE</name>
<dbReference type="Proteomes" id="UP001230649">
    <property type="component" value="Unassembled WGS sequence"/>
</dbReference>
<accession>A0ACC2VAX0</accession>
<keyword evidence="2" id="KW-1185">Reference proteome</keyword>
<proteinExistence type="predicted"/>
<reference evidence="1" key="1">
    <citation type="submission" date="2023-04" db="EMBL/GenBank/DDBJ databases">
        <title>Draft Genome sequencing of Naganishia species isolated from polar environments using Oxford Nanopore Technology.</title>
        <authorList>
            <person name="Leo P."/>
            <person name="Venkateswaran K."/>
        </authorList>
    </citation>
    <scope>NUCLEOTIDE SEQUENCE</scope>
    <source>
        <strain evidence="1">MNA-CCFEE 5262</strain>
    </source>
</reference>
<dbReference type="EMBL" id="JASBWS010000113">
    <property type="protein sequence ID" value="KAJ9096488.1"/>
    <property type="molecule type" value="Genomic_DNA"/>
</dbReference>